<evidence type="ECO:0000256" key="7">
    <source>
        <dbReference type="SAM" id="MobiDB-lite"/>
    </source>
</evidence>
<dbReference type="GO" id="GO:0048280">
    <property type="term" value="P:vesicle fusion with Golgi apparatus"/>
    <property type="evidence" value="ECO:0007669"/>
    <property type="project" value="TreeGrafter"/>
</dbReference>
<comment type="subcellular location">
    <subcellularLocation>
        <location evidence="6">Golgi apparatus membrane</location>
        <topology evidence="6">Multi-pass membrane protein</topology>
    </subcellularLocation>
    <subcellularLocation>
        <location evidence="1">Membrane</location>
        <topology evidence="1">Multi-pass membrane protein</topology>
    </subcellularLocation>
</comment>
<dbReference type="AlphaFoldDB" id="A0AAD6ZZP1"/>
<evidence type="ECO:0000313" key="9">
    <source>
        <dbReference type="EMBL" id="KAJ7346697.1"/>
    </source>
</evidence>
<feature type="region of interest" description="Disordered" evidence="7">
    <location>
        <begin position="1"/>
        <end position="33"/>
    </location>
</feature>
<keyword evidence="4 6" id="KW-1133">Transmembrane helix</keyword>
<reference evidence="9" key="1">
    <citation type="submission" date="2023-03" db="EMBL/GenBank/DDBJ databases">
        <title>Massive genome expansion in bonnet fungi (Mycena s.s.) driven by repeated elements and novel gene families across ecological guilds.</title>
        <authorList>
            <consortium name="Lawrence Berkeley National Laboratory"/>
            <person name="Harder C.B."/>
            <person name="Miyauchi S."/>
            <person name="Viragh M."/>
            <person name="Kuo A."/>
            <person name="Thoen E."/>
            <person name="Andreopoulos B."/>
            <person name="Lu D."/>
            <person name="Skrede I."/>
            <person name="Drula E."/>
            <person name="Henrissat B."/>
            <person name="Morin E."/>
            <person name="Kohler A."/>
            <person name="Barry K."/>
            <person name="LaButti K."/>
            <person name="Morin E."/>
            <person name="Salamov A."/>
            <person name="Lipzen A."/>
            <person name="Mereny Z."/>
            <person name="Hegedus B."/>
            <person name="Baldrian P."/>
            <person name="Stursova M."/>
            <person name="Weitz H."/>
            <person name="Taylor A."/>
            <person name="Grigoriev I.V."/>
            <person name="Nagy L.G."/>
            <person name="Martin F."/>
            <person name="Kauserud H."/>
        </authorList>
    </citation>
    <scope>NUCLEOTIDE SEQUENCE</scope>
    <source>
        <strain evidence="9">CBHHK002</strain>
    </source>
</reference>
<dbReference type="EMBL" id="JARIHO010000020">
    <property type="protein sequence ID" value="KAJ7346697.1"/>
    <property type="molecule type" value="Genomic_DNA"/>
</dbReference>
<feature type="transmembrane region" description="Helical" evidence="6">
    <location>
        <begin position="152"/>
        <end position="172"/>
    </location>
</feature>
<evidence type="ECO:0000256" key="6">
    <source>
        <dbReference type="RuleBase" id="RU361264"/>
    </source>
</evidence>
<dbReference type="GO" id="GO:0006888">
    <property type="term" value="P:endoplasmic reticulum to Golgi vesicle-mediated transport"/>
    <property type="evidence" value="ECO:0007669"/>
    <property type="project" value="InterPro"/>
</dbReference>
<dbReference type="InterPro" id="IPR045231">
    <property type="entry name" value="Yip1/4-like"/>
</dbReference>
<dbReference type="GO" id="GO:0000139">
    <property type="term" value="C:Golgi membrane"/>
    <property type="evidence" value="ECO:0007669"/>
    <property type="project" value="UniProtKB-SubCell"/>
</dbReference>
<keyword evidence="3 6" id="KW-0812">Transmembrane</keyword>
<feature type="transmembrane region" description="Helical" evidence="6">
    <location>
        <begin position="210"/>
        <end position="232"/>
    </location>
</feature>
<keyword evidence="5 6" id="KW-0472">Membrane</keyword>
<feature type="domain" description="Yip1" evidence="8">
    <location>
        <begin position="112"/>
        <end position="254"/>
    </location>
</feature>
<evidence type="ECO:0000256" key="4">
    <source>
        <dbReference type="ARBA" id="ARBA00022989"/>
    </source>
</evidence>
<evidence type="ECO:0000256" key="2">
    <source>
        <dbReference type="ARBA" id="ARBA00010596"/>
    </source>
</evidence>
<feature type="transmembrane region" description="Helical" evidence="6">
    <location>
        <begin position="184"/>
        <end position="204"/>
    </location>
</feature>
<feature type="transmembrane region" description="Helical" evidence="6">
    <location>
        <begin position="239"/>
        <end position="264"/>
    </location>
</feature>
<evidence type="ECO:0000256" key="3">
    <source>
        <dbReference type="ARBA" id="ARBA00022692"/>
    </source>
</evidence>
<comment type="similarity">
    <text evidence="2 6">Belongs to the YIP1 family.</text>
</comment>
<accession>A0AAD6ZZP1</accession>
<organism evidence="9 10">
    <name type="scientific">Mycena albidolilacea</name>
    <dbReference type="NCBI Taxonomy" id="1033008"/>
    <lineage>
        <taxon>Eukaryota</taxon>
        <taxon>Fungi</taxon>
        <taxon>Dikarya</taxon>
        <taxon>Basidiomycota</taxon>
        <taxon>Agaricomycotina</taxon>
        <taxon>Agaricomycetes</taxon>
        <taxon>Agaricomycetidae</taxon>
        <taxon>Agaricales</taxon>
        <taxon>Marasmiineae</taxon>
        <taxon>Mycenaceae</taxon>
        <taxon>Mycena</taxon>
    </lineage>
</organism>
<dbReference type="PANTHER" id="PTHR21236">
    <property type="entry name" value="GOLGI MEMBRANE PROTEIN YIP1"/>
    <property type="match status" value="1"/>
</dbReference>
<dbReference type="InterPro" id="IPR006977">
    <property type="entry name" value="Yip1_dom"/>
</dbReference>
<evidence type="ECO:0000313" key="10">
    <source>
        <dbReference type="Proteomes" id="UP001218218"/>
    </source>
</evidence>
<evidence type="ECO:0000256" key="1">
    <source>
        <dbReference type="ARBA" id="ARBA00004141"/>
    </source>
</evidence>
<dbReference type="Pfam" id="PF04893">
    <property type="entry name" value="Yip1"/>
    <property type="match status" value="1"/>
</dbReference>
<comment type="caution">
    <text evidence="9">The sequence shown here is derived from an EMBL/GenBank/DDBJ whole genome shotgun (WGS) entry which is preliminary data.</text>
</comment>
<feature type="transmembrane region" description="Helical" evidence="6">
    <location>
        <begin position="126"/>
        <end position="146"/>
    </location>
</feature>
<evidence type="ECO:0000259" key="8">
    <source>
        <dbReference type="Pfam" id="PF04893"/>
    </source>
</evidence>
<gene>
    <name evidence="9" type="ORF">DFH08DRAFT_198922</name>
</gene>
<dbReference type="Proteomes" id="UP001218218">
    <property type="component" value="Unassembled WGS sequence"/>
</dbReference>
<proteinExistence type="inferred from homology"/>
<dbReference type="PANTHER" id="PTHR21236:SF2">
    <property type="entry name" value="PROTEIN YIPF"/>
    <property type="match status" value="1"/>
</dbReference>
<evidence type="ECO:0000256" key="5">
    <source>
        <dbReference type="ARBA" id="ARBA00023136"/>
    </source>
</evidence>
<sequence>MWQDSGNPYGASSSQPPYYQQPQGAPLQFYTPQPAVPDPNAFYPATRQNLDGNMAPQGSIGHDRSAGFGGNIQTTGGWWTAFGTGGFEGEPPLLEELGINFSHIRSKSLTVLNPLSRVDEHIMDDADLAGPVFVCFCFATCLLFSGKSNFGYVYGVGLLGSVSIYTLLNLMSEQGIDAYRVASVLGYCLLPLVGVGAISVMVALDGVFGYLVSLLSIIWCTYSASGIFVAVLRMSDQRLLVAYPIGLLYGCFALLSVFSGSAVAK</sequence>
<keyword evidence="10" id="KW-1185">Reference proteome</keyword>
<dbReference type="GO" id="GO:0005802">
    <property type="term" value="C:trans-Golgi network"/>
    <property type="evidence" value="ECO:0007669"/>
    <property type="project" value="TreeGrafter"/>
</dbReference>
<protein>
    <recommendedName>
        <fullName evidence="6">Protein YIP</fullName>
    </recommendedName>
</protein>
<name>A0AAD6ZZP1_9AGAR</name>
<feature type="compositionally biased region" description="Low complexity" evidence="7">
    <location>
        <begin position="8"/>
        <end position="26"/>
    </location>
</feature>